<gene>
    <name evidence="2" type="ORF">HF329_21320</name>
</gene>
<organism evidence="2 3">
    <name type="scientific">Chitinophaga oryzae</name>
    <dbReference type="NCBI Taxonomy" id="2725414"/>
    <lineage>
        <taxon>Bacteria</taxon>
        <taxon>Pseudomonadati</taxon>
        <taxon>Bacteroidota</taxon>
        <taxon>Chitinophagia</taxon>
        <taxon>Chitinophagales</taxon>
        <taxon>Chitinophagaceae</taxon>
        <taxon>Chitinophaga</taxon>
    </lineage>
</organism>
<sequence length="905" mass="102573">MKTMLCILWHLCCNAYSPFVFGQGTAGFVVTLKDSLAAGKDSRFLYNHIRITNKYHQAQSFQLSVTVPEGWRLMSPAKSLSKVLEPDQSEVVPVVLMRQQNAPASWRPVQLQIDAKAYRFFVKAEPICEFSVTPITSVIQLRGQEKDFKVTLRVRNTGTVPGAYLANIRNRNLDINSTEKFWLKPGKDTVYSFSCRLKDKALSMLKTEKLQINVEDTAGVGYMHYATLERVQHERREKESPYITFPLWLETGVMIWGKQVSYYGGMHGEIPIGDNRLSFFYRTKQYGLGNNLEQNVLGFNYRTKKWDLCIGHMSDIKYFFSYGNGGKFTYRPKANMEFSISATKHSNVLTSFTNDNIMMTARYPVGKMVMLQGIAGDVDRLQRRQSYLFNNELQLFNTPRLLLSVSAGAGMDFFAAKVPGFPDKPGAALGYNFAWHAKRIDFSSLAQYYSDYFPGLNKGLMYHFHDFSWKFGNNALGAFYQYNRSGVNTLRDTVYSSDAFKFNIDKYGLKYSHGFRNGSFSLSGGLLRQSIALGSTMPDYIFGEMYVRQQASKKFSFYLNSISGYNGSYGTDKKAVFLTNTNMSLAYRFIGLKGNYMQQPVFDQTSGKNFLRYIQTMLAGPYMAFTLWKKVRTNVYYNFSRSLYDDRVYHQVGGNVMYNNSRNGLDFSASAMVPLESGSLTPNGLSEKYVSISMTKKFNVPLFFRKKYFTLNLLPFFDVNANGTKEAGEQLIPDLQININSIPFISDERGAISYRNVTPGNYKLDFGSANNVRGVVPASGLSQTVPVNKDRTVFIPFKRSRVITGRIVISSDSLARSNFPRSNIKVIATDSTGMLYSTLTDDMGSYFLNVPAGKYAVSLNPEAFNDKIKPRVMSCSVDVGLRLEGTADFEIVDRSRVVRMFKTRK</sequence>
<evidence type="ECO:0000313" key="3">
    <source>
        <dbReference type="Proteomes" id="UP000502421"/>
    </source>
</evidence>
<feature type="chain" id="PRO_5042008306" description="SD-repeat containing protein B domain-containing protein" evidence="1">
    <location>
        <begin position="23"/>
        <end position="905"/>
    </location>
</feature>
<dbReference type="KEGG" id="coy:HF329_21320"/>
<evidence type="ECO:0000256" key="1">
    <source>
        <dbReference type="SAM" id="SignalP"/>
    </source>
</evidence>
<dbReference type="SUPFAM" id="SSF49478">
    <property type="entry name" value="Cna protein B-type domain"/>
    <property type="match status" value="1"/>
</dbReference>
<dbReference type="RefSeq" id="WP_168807110.1">
    <property type="nucleotide sequence ID" value="NZ_CP051205.1"/>
</dbReference>
<dbReference type="Proteomes" id="UP000502421">
    <property type="component" value="Chromosome"/>
</dbReference>
<proteinExistence type="predicted"/>
<reference evidence="3" key="1">
    <citation type="submission" date="2020-04" db="EMBL/GenBank/DDBJ databases">
        <authorList>
            <person name="Kittiwongwattana C."/>
        </authorList>
    </citation>
    <scope>NUCLEOTIDE SEQUENCE [LARGE SCALE GENOMIC DNA]</scope>
    <source>
        <strain evidence="3">1310</strain>
    </source>
</reference>
<protein>
    <recommendedName>
        <fullName evidence="4">SD-repeat containing protein B domain-containing protein</fullName>
    </recommendedName>
</protein>
<dbReference type="EMBL" id="CP051205">
    <property type="protein sequence ID" value="QJB33716.1"/>
    <property type="molecule type" value="Genomic_DNA"/>
</dbReference>
<accession>A0AAE6ZIN8</accession>
<evidence type="ECO:0000313" key="2">
    <source>
        <dbReference type="EMBL" id="QJB33716.1"/>
    </source>
</evidence>
<evidence type="ECO:0008006" key="4">
    <source>
        <dbReference type="Google" id="ProtNLM"/>
    </source>
</evidence>
<keyword evidence="1" id="KW-0732">Signal</keyword>
<name>A0AAE6ZIN8_9BACT</name>
<dbReference type="AlphaFoldDB" id="A0AAE6ZIN8"/>
<feature type="signal peptide" evidence="1">
    <location>
        <begin position="1"/>
        <end position="22"/>
    </location>
</feature>